<dbReference type="Pfam" id="PF04268">
    <property type="entry name" value="SoxG"/>
    <property type="match status" value="1"/>
</dbReference>
<keyword evidence="2" id="KW-1185">Reference proteome</keyword>
<sequence>MSEPMTAGADGGIAAIAEAPLQGMITLRGDLSDDTIRAAVKSATGQKVPERGMINTADGVGVCWMSPDELLILCAHGDVPDKLHQLQESLSRVHALAVNVSDARAGFILSGPHARDVLAKLCPVDLAPDRFAFGQLRRTRLAQVPAAFWMLGEDRFHLICFRSQKQYVSDVLTVSAQPGSAVNVWSKTISGT</sequence>
<dbReference type="Gene3D" id="3.30.1360.120">
    <property type="entry name" value="Probable tRNA modification gtpase trme, domain 1"/>
    <property type="match status" value="1"/>
</dbReference>
<dbReference type="InterPro" id="IPR007375">
    <property type="entry name" value="SoxG"/>
</dbReference>
<organism evidence="1 2">
    <name type="scientific">Roseobacter cerasinus</name>
    <dbReference type="NCBI Taxonomy" id="2602289"/>
    <lineage>
        <taxon>Bacteria</taxon>
        <taxon>Pseudomonadati</taxon>
        <taxon>Pseudomonadota</taxon>
        <taxon>Alphaproteobacteria</taxon>
        <taxon>Rhodobacterales</taxon>
        <taxon>Roseobacteraceae</taxon>
        <taxon>Roseobacter</taxon>
    </lineage>
</organism>
<dbReference type="Gene3D" id="3.30.70.1520">
    <property type="entry name" value="Heterotetrameric sarcosine oxidase"/>
    <property type="match status" value="1"/>
</dbReference>
<accession>A0A640VXH3</accession>
<evidence type="ECO:0000313" key="2">
    <source>
        <dbReference type="Proteomes" id="UP000436522"/>
    </source>
</evidence>
<dbReference type="SUPFAM" id="SSF103025">
    <property type="entry name" value="Folate-binding domain"/>
    <property type="match status" value="1"/>
</dbReference>
<dbReference type="Proteomes" id="UP000436522">
    <property type="component" value="Unassembled WGS sequence"/>
</dbReference>
<dbReference type="RefSeq" id="WP_159980338.1">
    <property type="nucleotide sequence ID" value="NZ_BLIV01000009.1"/>
</dbReference>
<proteinExistence type="predicted"/>
<comment type="caution">
    <text evidence="1">The sequence shown here is derived from an EMBL/GenBank/DDBJ whole genome shotgun (WGS) entry which is preliminary data.</text>
</comment>
<protein>
    <submittedName>
        <fullName evidence="1">Sarcosine oxidase subunit gamma</fullName>
    </submittedName>
</protein>
<gene>
    <name evidence="1" type="ORF">So717_38130</name>
</gene>
<reference evidence="1 2" key="1">
    <citation type="submission" date="2019-12" db="EMBL/GenBank/DDBJ databases">
        <title>Roseobacter cerasinus sp. nov., isolated from seawater around aquaculture.</title>
        <authorList>
            <person name="Muramatsu S."/>
            <person name="Takabe Y."/>
            <person name="Mori K."/>
            <person name="Takaichi S."/>
            <person name="Hanada S."/>
        </authorList>
    </citation>
    <scope>NUCLEOTIDE SEQUENCE [LARGE SCALE GENOMIC DNA]</scope>
    <source>
        <strain evidence="1 2">AI77</strain>
    </source>
</reference>
<dbReference type="InterPro" id="IPR027266">
    <property type="entry name" value="TrmE/GcvT-like"/>
</dbReference>
<dbReference type="AlphaFoldDB" id="A0A640VXH3"/>
<dbReference type="EMBL" id="BLIV01000009">
    <property type="protein sequence ID" value="GFE52060.1"/>
    <property type="molecule type" value="Genomic_DNA"/>
</dbReference>
<name>A0A640VXH3_9RHOB</name>
<dbReference type="OrthoDB" id="9814782at2"/>
<evidence type="ECO:0000313" key="1">
    <source>
        <dbReference type="EMBL" id="GFE52060.1"/>
    </source>
</evidence>